<keyword evidence="1" id="KW-0812">Transmembrane</keyword>
<evidence type="ECO:0000313" key="2">
    <source>
        <dbReference type="EMBL" id="SCM66199.1"/>
    </source>
</evidence>
<evidence type="ECO:0000313" key="3">
    <source>
        <dbReference type="Proteomes" id="UP000184085"/>
    </source>
</evidence>
<feature type="transmembrane region" description="Helical" evidence="1">
    <location>
        <begin position="12"/>
        <end position="31"/>
    </location>
</feature>
<name>A0A1M4MV90_9RHOB</name>
<dbReference type="EMBL" id="FMJB01000015">
    <property type="protein sequence ID" value="SCM66199.1"/>
    <property type="molecule type" value="Genomic_DNA"/>
</dbReference>
<reference evidence="3" key="1">
    <citation type="submission" date="2016-09" db="EMBL/GenBank/DDBJ databases">
        <authorList>
            <person name="Wibberg D."/>
        </authorList>
    </citation>
    <scope>NUCLEOTIDE SEQUENCE [LARGE SCALE GENOMIC DNA]</scope>
</reference>
<proteinExistence type="predicted"/>
<evidence type="ECO:0000256" key="1">
    <source>
        <dbReference type="SAM" id="Phobius"/>
    </source>
</evidence>
<sequence length="79" mass="8498">MSGATENQQKLQMLVVFPFPTAVGFGGLSFVRALYFCRSVRVSVASVLALGRASDHTRQGQLTKIGSCVVPRPNLLFAV</sequence>
<keyword evidence="1" id="KW-0472">Membrane</keyword>
<accession>A0A1M4MV90</accession>
<protein>
    <submittedName>
        <fullName evidence="2">Putative membrane protein</fullName>
    </submittedName>
</protein>
<keyword evidence="3" id="KW-1185">Reference proteome</keyword>
<organism evidence="2 3">
    <name type="scientific">Donghicola eburneus</name>
    <dbReference type="NCBI Taxonomy" id="393278"/>
    <lineage>
        <taxon>Bacteria</taxon>
        <taxon>Pseudomonadati</taxon>
        <taxon>Pseudomonadota</taxon>
        <taxon>Alphaproteobacteria</taxon>
        <taxon>Rhodobacterales</taxon>
        <taxon>Roseobacteraceae</taxon>
        <taxon>Donghicola</taxon>
    </lineage>
</organism>
<dbReference type="Proteomes" id="UP000184085">
    <property type="component" value="Unassembled WGS sequence"/>
</dbReference>
<gene>
    <name evidence="2" type="ORF">KARMA_0372</name>
</gene>
<dbReference type="AlphaFoldDB" id="A0A1M4MV90"/>
<keyword evidence="1" id="KW-1133">Transmembrane helix</keyword>